<dbReference type="EMBL" id="AYZF01000008">
    <property type="protein sequence ID" value="KRN07012.1"/>
    <property type="molecule type" value="Genomic_DNA"/>
</dbReference>
<evidence type="ECO:0000313" key="2">
    <source>
        <dbReference type="EMBL" id="KRN07012.1"/>
    </source>
</evidence>
<dbReference type="STRING" id="1423806.FD15_GL000576"/>
<evidence type="ECO:0000259" key="1">
    <source>
        <dbReference type="Pfam" id="PF08765"/>
    </source>
</evidence>
<dbReference type="eggNOG" id="COG5566">
    <property type="taxonomic scope" value="Bacteria"/>
</dbReference>
<comment type="caution">
    <text evidence="2">The sequence shown here is derived from an EMBL/GenBank/DDBJ whole genome shotgun (WGS) entry which is preliminary data.</text>
</comment>
<protein>
    <recommendedName>
        <fullName evidence="1">Mor transcription activator domain-containing protein</fullName>
    </recommendedName>
</protein>
<dbReference type="SUPFAM" id="SSF46689">
    <property type="entry name" value="Homeodomain-like"/>
    <property type="match status" value="1"/>
</dbReference>
<dbReference type="InterPro" id="IPR014875">
    <property type="entry name" value="Mor_transcription_activator"/>
</dbReference>
<feature type="domain" description="Mor transcription activator" evidence="1">
    <location>
        <begin position="12"/>
        <end position="91"/>
    </location>
</feature>
<name>A0A0R2E419_9LACO</name>
<dbReference type="Pfam" id="PF08765">
    <property type="entry name" value="Mor"/>
    <property type="match status" value="1"/>
</dbReference>
<keyword evidence="3" id="KW-1185">Reference proteome</keyword>
<organism evidence="2 3">
    <name type="scientific">Liquorilactobacillus sucicola DSM 21376 = JCM 15457</name>
    <dbReference type="NCBI Taxonomy" id="1423806"/>
    <lineage>
        <taxon>Bacteria</taxon>
        <taxon>Bacillati</taxon>
        <taxon>Bacillota</taxon>
        <taxon>Bacilli</taxon>
        <taxon>Lactobacillales</taxon>
        <taxon>Lactobacillaceae</taxon>
        <taxon>Liquorilactobacillus</taxon>
    </lineage>
</organism>
<dbReference type="AlphaFoldDB" id="A0A0R2E419"/>
<reference evidence="2 3" key="1">
    <citation type="journal article" date="2015" name="Genome Announc.">
        <title>Expanding the biotechnology potential of lactobacilli through comparative genomics of 213 strains and associated genera.</title>
        <authorList>
            <person name="Sun Z."/>
            <person name="Harris H.M."/>
            <person name="McCann A."/>
            <person name="Guo C."/>
            <person name="Argimon S."/>
            <person name="Zhang W."/>
            <person name="Yang X."/>
            <person name="Jeffery I.B."/>
            <person name="Cooney J.C."/>
            <person name="Kagawa T.F."/>
            <person name="Liu W."/>
            <person name="Song Y."/>
            <person name="Salvetti E."/>
            <person name="Wrobel A."/>
            <person name="Rasinkangas P."/>
            <person name="Parkhill J."/>
            <person name="Rea M.C."/>
            <person name="O'Sullivan O."/>
            <person name="Ritari J."/>
            <person name="Douillard F.P."/>
            <person name="Paul Ross R."/>
            <person name="Yang R."/>
            <person name="Briner A.E."/>
            <person name="Felis G.E."/>
            <person name="de Vos W.M."/>
            <person name="Barrangou R."/>
            <person name="Klaenhammer T.R."/>
            <person name="Caufield P.W."/>
            <person name="Cui Y."/>
            <person name="Zhang H."/>
            <person name="O'Toole P.W."/>
        </authorList>
    </citation>
    <scope>NUCLEOTIDE SEQUENCE [LARGE SCALE GENOMIC DNA]</scope>
    <source>
        <strain evidence="2 3">DSM 21376</strain>
    </source>
</reference>
<accession>A0A0R2E419</accession>
<dbReference type="PATRIC" id="fig|1423806.3.peg.588"/>
<dbReference type="Gene3D" id="1.10.10.60">
    <property type="entry name" value="Homeodomain-like"/>
    <property type="match status" value="1"/>
</dbReference>
<proteinExistence type="predicted"/>
<evidence type="ECO:0000313" key="3">
    <source>
        <dbReference type="Proteomes" id="UP000050961"/>
    </source>
</evidence>
<sequence length="93" mass="10884">MINNHDVTQVDTDALQEFYLELTNLVGVEPMLKIYEQYRGSQLTIPTHLYDRKRAARTVAKQYDGNNSMALARKYGYSEKWVKKSIKDNKKIE</sequence>
<dbReference type="InterPro" id="IPR009057">
    <property type="entry name" value="Homeodomain-like_sf"/>
</dbReference>
<gene>
    <name evidence="2" type="ORF">FD15_GL000576</name>
</gene>
<dbReference type="Proteomes" id="UP000050961">
    <property type="component" value="Unassembled WGS sequence"/>
</dbReference>